<comment type="caution">
    <text evidence="3">The sequence shown here is derived from an EMBL/GenBank/DDBJ whole genome shotgun (WGS) entry which is preliminary data.</text>
</comment>
<gene>
    <name evidence="3" type="ORF">BHV66_09760</name>
</gene>
<dbReference type="Gene3D" id="3.40.50.1980">
    <property type="entry name" value="Nitrogenase molybdenum iron protein domain"/>
    <property type="match status" value="2"/>
</dbReference>
<feature type="signal peptide" evidence="1">
    <location>
        <begin position="1"/>
        <end position="20"/>
    </location>
</feature>
<feature type="domain" description="Fe/B12 periplasmic-binding" evidence="2">
    <location>
        <begin position="95"/>
        <end position="366"/>
    </location>
</feature>
<proteinExistence type="predicted"/>
<dbReference type="PROSITE" id="PS50983">
    <property type="entry name" value="FE_B12_PBP"/>
    <property type="match status" value="1"/>
</dbReference>
<dbReference type="GeneID" id="92758649"/>
<dbReference type="GO" id="GO:0071281">
    <property type="term" value="P:cellular response to iron ion"/>
    <property type="evidence" value="ECO:0007669"/>
    <property type="project" value="TreeGrafter"/>
</dbReference>
<dbReference type="Proteomes" id="UP000187417">
    <property type="component" value="Unassembled WGS sequence"/>
</dbReference>
<organism evidence="3 4">
    <name type="scientific">Alistipes putredinis</name>
    <dbReference type="NCBI Taxonomy" id="28117"/>
    <lineage>
        <taxon>Bacteria</taxon>
        <taxon>Pseudomonadati</taxon>
        <taxon>Bacteroidota</taxon>
        <taxon>Bacteroidia</taxon>
        <taxon>Bacteroidales</taxon>
        <taxon>Rikenellaceae</taxon>
        <taxon>Alistipes</taxon>
    </lineage>
</organism>
<dbReference type="RefSeq" id="WP_015546171.1">
    <property type="nucleotide sequence ID" value="NZ_DBFAOO010000197.1"/>
</dbReference>
<evidence type="ECO:0000313" key="3">
    <source>
        <dbReference type="EMBL" id="OKY93254.1"/>
    </source>
</evidence>
<evidence type="ECO:0000259" key="2">
    <source>
        <dbReference type="PROSITE" id="PS50983"/>
    </source>
</evidence>
<dbReference type="SUPFAM" id="SSF53807">
    <property type="entry name" value="Helical backbone' metal receptor"/>
    <property type="match status" value="1"/>
</dbReference>
<dbReference type="AlphaFoldDB" id="A0A1Q6F2U9"/>
<accession>A0A1Q6F2U9</accession>
<dbReference type="PANTHER" id="PTHR30535:SF34">
    <property type="entry name" value="MOLYBDATE-BINDING PROTEIN MOLA"/>
    <property type="match status" value="1"/>
</dbReference>
<dbReference type="EMBL" id="MNQH01000041">
    <property type="protein sequence ID" value="OKY93254.1"/>
    <property type="molecule type" value="Genomic_DNA"/>
</dbReference>
<evidence type="ECO:0000256" key="1">
    <source>
        <dbReference type="SAM" id="SignalP"/>
    </source>
</evidence>
<keyword evidence="1" id="KW-0732">Signal</keyword>
<dbReference type="InterPro" id="IPR050902">
    <property type="entry name" value="ABC_Transporter_SBP"/>
</dbReference>
<sequence>MKKTVYFILLSAATFLISCASNTTGIDAYTETLYKPSYASGFEIVGAEGRQSTLLKVFNPWQGAENTETTLFIVRNGEKIPAGFTGQVVKAGARRIVCLSSTYVAMLDALGQVDRVVGVSGRNYISNKYVTTHPEAVADIGFDGNIDYELLLAQRPDLVLLFGVSGASGMESKLLEMGIPFCYIGEYLEESPLGKAEWLVAIAEITDSREKGEAVFEPVPERYDALRAKVAAATSKHPKVMINTPYAGSWFMASTESYVARLIADAGGDYIYKKNTSNRSLPIDLEEAYMLTAQADMWLNAGSAASLGELKSQFPKFANTRCVRNGAVYNCNKRLNAAGGNDYWESGVVRPDVVLHDLIAIMHPEALDENDRELHYYQRLE</sequence>
<feature type="chain" id="PRO_5010286811" evidence="1">
    <location>
        <begin position="21"/>
        <end position="381"/>
    </location>
</feature>
<dbReference type="PANTHER" id="PTHR30535">
    <property type="entry name" value="VITAMIN B12-BINDING PROTEIN"/>
    <property type="match status" value="1"/>
</dbReference>
<dbReference type="CDD" id="cd01141">
    <property type="entry name" value="TroA_d"/>
    <property type="match status" value="1"/>
</dbReference>
<dbReference type="STRING" id="28117.BHV66_09760"/>
<evidence type="ECO:0000313" key="4">
    <source>
        <dbReference type="Proteomes" id="UP000187417"/>
    </source>
</evidence>
<protein>
    <submittedName>
        <fullName evidence="3">Iron ABC transporter substrate-binding protein</fullName>
    </submittedName>
</protein>
<dbReference type="Pfam" id="PF01497">
    <property type="entry name" value="Peripla_BP_2"/>
    <property type="match status" value="1"/>
</dbReference>
<name>A0A1Q6F2U9_9BACT</name>
<dbReference type="InterPro" id="IPR002491">
    <property type="entry name" value="ABC_transptr_periplasmic_BD"/>
</dbReference>
<dbReference type="PROSITE" id="PS51257">
    <property type="entry name" value="PROKAR_LIPOPROTEIN"/>
    <property type="match status" value="1"/>
</dbReference>
<reference evidence="3 4" key="1">
    <citation type="journal article" date="2016" name="Nat. Biotechnol.">
        <title>Measurement of bacterial replication rates in microbial communities.</title>
        <authorList>
            <person name="Brown C.T."/>
            <person name="Olm M.R."/>
            <person name="Thomas B.C."/>
            <person name="Banfield J.F."/>
        </authorList>
    </citation>
    <scope>NUCLEOTIDE SEQUENCE [LARGE SCALE GENOMIC DNA]</scope>
    <source>
        <strain evidence="3">CAG:67_53_122</strain>
    </source>
</reference>